<dbReference type="OrthoDB" id="277011at2759"/>
<dbReference type="InterPro" id="IPR004274">
    <property type="entry name" value="FCP1_dom"/>
</dbReference>
<sequence>MAPSFSPGGLPSIGSYGPRLPASSGHGVGIRAATEHSSRAQPVASQQESATVPSSAACSNPVAQISPAEVINTISGDTNNTKSAEQAGVVGSLASSCVLRGPATTAPPPESSAVCSDTGAESDGSGPACRTGGFTLPSAPTAGGGEARELASEPEAEADADADPDGGSDNEASTTDTTASTTTVSAPETEPATPTTPPRAPNTAPLLPPPKDPSKMTLVLDLDGTLIASDDEPHAPIPFDYCVDEERFVWLRPGLRRFLDAVRPQFEVVLFTAAGESWATCALQRIDPDGTIFDARLYRDHTVSHGDWPWVKDLSRLGRDLARVVIVDDNPLMFMYQPDNALHVGAYDPQVTGHNDDVLEQVLDVLTHKVLLANDVRDVLRELKDPISASCVAARQAAARANHLGHTPGRRHATAMEAAIMAARAAMGRANIPGSAGAVRTSNRALFGGQLNALLPGDLANAGGRRARRAARHQLYQQVQGQPQPPAHQHPHPHQAPPHASQLAAARGGPQAASAPPQHHHYHHHQPPPPATARPHAASHPQQRPESGAAGGPQHPGDQPPRRSRRSRRRGGAAHAAADASAAAAASAASAPPPGDAAALAAGATGPPQLTAAGAPRARSQKQGSRRNGWTQPATSSLQQPEHQLALKLKLLQLQREQEDDSDNEAEDGPERASAASAGIAVGGVQAAGAVLPARPRGSTSTGFVPPVAAGAAAVGAAASVGGAALSPVMAVSAAAGPEAGAAEASAEASGAAVEAGQAPAGARRRPRGRRGRRRRQPGAAAEDGSAEAGDNGL</sequence>
<feature type="compositionally biased region" description="Low complexity" evidence="1">
    <location>
        <begin position="169"/>
        <end position="193"/>
    </location>
</feature>
<dbReference type="InterPro" id="IPR050365">
    <property type="entry name" value="TIM50"/>
</dbReference>
<evidence type="ECO:0000313" key="3">
    <source>
        <dbReference type="EMBL" id="KAG2493294.1"/>
    </source>
</evidence>
<proteinExistence type="predicted"/>
<feature type="compositionally biased region" description="Basic residues" evidence="1">
    <location>
        <begin position="763"/>
        <end position="777"/>
    </location>
</feature>
<reference evidence="3" key="1">
    <citation type="journal article" date="2020" name="bioRxiv">
        <title>Comparative genomics of Chlamydomonas.</title>
        <authorList>
            <person name="Craig R.J."/>
            <person name="Hasan A.R."/>
            <person name="Ness R.W."/>
            <person name="Keightley P.D."/>
        </authorList>
    </citation>
    <scope>NUCLEOTIDE SEQUENCE</scope>
    <source>
        <strain evidence="3">CCAP 11/70</strain>
    </source>
</reference>
<dbReference type="CDD" id="cd07521">
    <property type="entry name" value="HAD_FCP1-like"/>
    <property type="match status" value="1"/>
</dbReference>
<accession>A0A835Y946</accession>
<feature type="compositionally biased region" description="Acidic residues" evidence="1">
    <location>
        <begin position="152"/>
        <end position="168"/>
    </location>
</feature>
<feature type="region of interest" description="Disordered" evidence="1">
    <location>
        <begin position="99"/>
        <end position="217"/>
    </location>
</feature>
<dbReference type="PANTHER" id="PTHR12210">
    <property type="entry name" value="DULLARD PROTEIN PHOSPHATASE"/>
    <property type="match status" value="1"/>
</dbReference>
<dbReference type="PROSITE" id="PS50969">
    <property type="entry name" value="FCP1"/>
    <property type="match status" value="1"/>
</dbReference>
<feature type="region of interest" description="Disordered" evidence="1">
    <location>
        <begin position="463"/>
        <end position="641"/>
    </location>
</feature>
<comment type="caution">
    <text evidence="3">The sequence shown here is derived from an EMBL/GenBank/DDBJ whole genome shotgun (WGS) entry which is preliminary data.</text>
</comment>
<dbReference type="Proteomes" id="UP000612055">
    <property type="component" value="Unassembled WGS sequence"/>
</dbReference>
<organism evidence="3 4">
    <name type="scientific">Edaphochlamys debaryana</name>
    <dbReference type="NCBI Taxonomy" id="47281"/>
    <lineage>
        <taxon>Eukaryota</taxon>
        <taxon>Viridiplantae</taxon>
        <taxon>Chlorophyta</taxon>
        <taxon>core chlorophytes</taxon>
        <taxon>Chlorophyceae</taxon>
        <taxon>CS clade</taxon>
        <taxon>Chlamydomonadales</taxon>
        <taxon>Chlamydomonadales incertae sedis</taxon>
        <taxon>Edaphochlamys</taxon>
    </lineage>
</organism>
<dbReference type="SUPFAM" id="SSF56784">
    <property type="entry name" value="HAD-like"/>
    <property type="match status" value="1"/>
</dbReference>
<keyword evidence="4" id="KW-1185">Reference proteome</keyword>
<feature type="compositionally biased region" description="Polar residues" evidence="1">
    <location>
        <begin position="621"/>
        <end position="641"/>
    </location>
</feature>
<feature type="compositionally biased region" description="Low complexity" evidence="1">
    <location>
        <begin position="473"/>
        <end position="482"/>
    </location>
</feature>
<dbReference type="Gene3D" id="3.40.50.1000">
    <property type="entry name" value="HAD superfamily/HAD-like"/>
    <property type="match status" value="1"/>
</dbReference>
<feature type="compositionally biased region" description="Low complexity" evidence="1">
    <location>
        <begin position="573"/>
        <end position="608"/>
    </location>
</feature>
<dbReference type="AlphaFoldDB" id="A0A835Y946"/>
<evidence type="ECO:0000313" key="4">
    <source>
        <dbReference type="Proteomes" id="UP000612055"/>
    </source>
</evidence>
<dbReference type="SMART" id="SM00577">
    <property type="entry name" value="CPDc"/>
    <property type="match status" value="1"/>
</dbReference>
<feature type="compositionally biased region" description="Low complexity" evidence="1">
    <location>
        <begin position="778"/>
        <end position="794"/>
    </location>
</feature>
<feature type="compositionally biased region" description="Acidic residues" evidence="1">
    <location>
        <begin position="658"/>
        <end position="668"/>
    </location>
</feature>
<dbReference type="EMBL" id="JAEHOE010000038">
    <property type="protein sequence ID" value="KAG2493294.1"/>
    <property type="molecule type" value="Genomic_DNA"/>
</dbReference>
<feature type="region of interest" description="Disordered" evidence="1">
    <location>
        <begin position="655"/>
        <end position="676"/>
    </location>
</feature>
<feature type="compositionally biased region" description="Low complexity" evidence="1">
    <location>
        <begin position="735"/>
        <end position="762"/>
    </location>
</feature>
<gene>
    <name evidence="3" type="ORF">HYH03_008430</name>
</gene>
<feature type="domain" description="FCP1 homology" evidence="2">
    <location>
        <begin position="211"/>
        <end position="369"/>
    </location>
</feature>
<protein>
    <recommendedName>
        <fullName evidence="2">FCP1 homology domain-containing protein</fullName>
    </recommendedName>
</protein>
<feature type="region of interest" description="Disordered" evidence="1">
    <location>
        <begin position="1"/>
        <end position="60"/>
    </location>
</feature>
<evidence type="ECO:0000256" key="1">
    <source>
        <dbReference type="SAM" id="MobiDB-lite"/>
    </source>
</evidence>
<evidence type="ECO:0000259" key="2">
    <source>
        <dbReference type="PROSITE" id="PS50969"/>
    </source>
</evidence>
<feature type="region of interest" description="Disordered" evidence="1">
    <location>
        <begin position="735"/>
        <end position="794"/>
    </location>
</feature>
<dbReference type="InterPro" id="IPR036412">
    <property type="entry name" value="HAD-like_sf"/>
</dbReference>
<feature type="compositionally biased region" description="Low complexity" evidence="1">
    <location>
        <begin position="497"/>
        <end position="517"/>
    </location>
</feature>
<feature type="compositionally biased region" description="Pro residues" evidence="1">
    <location>
        <begin position="194"/>
        <end position="211"/>
    </location>
</feature>
<name>A0A835Y946_9CHLO</name>
<feature type="compositionally biased region" description="Basic residues" evidence="1">
    <location>
        <begin position="562"/>
        <end position="572"/>
    </location>
</feature>
<dbReference type="InterPro" id="IPR023214">
    <property type="entry name" value="HAD_sf"/>
</dbReference>
<dbReference type="Pfam" id="PF03031">
    <property type="entry name" value="NIF"/>
    <property type="match status" value="1"/>
</dbReference>
<feature type="compositionally biased region" description="Polar residues" evidence="1">
    <location>
        <begin position="39"/>
        <end position="60"/>
    </location>
</feature>